<dbReference type="NCBIfam" id="NF010683">
    <property type="entry name" value="PRK14083.1"/>
    <property type="match status" value="1"/>
</dbReference>
<feature type="binding site" evidence="5">
    <location>
        <position position="164"/>
    </location>
    <ligand>
        <name>ATP</name>
        <dbReference type="ChEBI" id="CHEBI:30616"/>
    </ligand>
</feature>
<accession>A0A518DV28</accession>
<dbReference type="Gene3D" id="3.30.565.10">
    <property type="entry name" value="Histidine kinase-like ATPase, C-terminal domain"/>
    <property type="match status" value="1"/>
</dbReference>
<dbReference type="Gene3D" id="3.30.230.80">
    <property type="match status" value="1"/>
</dbReference>
<evidence type="ECO:0000256" key="3">
    <source>
        <dbReference type="ARBA" id="ARBA00022840"/>
    </source>
</evidence>
<organism evidence="6 7">
    <name type="scientific">Lignipirellula cremea</name>
    <dbReference type="NCBI Taxonomy" id="2528010"/>
    <lineage>
        <taxon>Bacteria</taxon>
        <taxon>Pseudomonadati</taxon>
        <taxon>Planctomycetota</taxon>
        <taxon>Planctomycetia</taxon>
        <taxon>Pirellulales</taxon>
        <taxon>Pirellulaceae</taxon>
        <taxon>Lignipirellula</taxon>
    </lineage>
</organism>
<dbReference type="RefSeq" id="WP_145054398.1">
    <property type="nucleotide sequence ID" value="NZ_CP036433.1"/>
</dbReference>
<gene>
    <name evidence="6" type="primary">htpG</name>
    <name evidence="6" type="ORF">Pla8534_35050</name>
</gene>
<name>A0A518DV28_9BACT</name>
<dbReference type="GO" id="GO:0140662">
    <property type="term" value="F:ATP-dependent protein folding chaperone"/>
    <property type="evidence" value="ECO:0007669"/>
    <property type="project" value="InterPro"/>
</dbReference>
<dbReference type="PIRSF" id="PIRSF002583">
    <property type="entry name" value="Hsp90"/>
    <property type="match status" value="1"/>
</dbReference>
<dbReference type="EMBL" id="CP036433">
    <property type="protein sequence ID" value="QDU95688.1"/>
    <property type="molecule type" value="Genomic_DNA"/>
</dbReference>
<dbReference type="Proteomes" id="UP000317648">
    <property type="component" value="Chromosome"/>
</dbReference>
<evidence type="ECO:0000256" key="1">
    <source>
        <dbReference type="ARBA" id="ARBA00008239"/>
    </source>
</evidence>
<dbReference type="GO" id="GO:0016887">
    <property type="term" value="F:ATP hydrolysis activity"/>
    <property type="evidence" value="ECO:0007669"/>
    <property type="project" value="InterPro"/>
</dbReference>
<dbReference type="PANTHER" id="PTHR11528">
    <property type="entry name" value="HEAT SHOCK PROTEIN 90 FAMILY MEMBER"/>
    <property type="match status" value="1"/>
</dbReference>
<dbReference type="PRINTS" id="PR00775">
    <property type="entry name" value="HEATSHOCK90"/>
</dbReference>
<proteinExistence type="inferred from homology"/>
<dbReference type="GO" id="GO:0051082">
    <property type="term" value="F:unfolded protein binding"/>
    <property type="evidence" value="ECO:0007669"/>
    <property type="project" value="InterPro"/>
</dbReference>
<dbReference type="SUPFAM" id="SSF54211">
    <property type="entry name" value="Ribosomal protein S5 domain 2-like"/>
    <property type="match status" value="1"/>
</dbReference>
<dbReference type="OrthoDB" id="9802640at2"/>
<evidence type="ECO:0000313" key="6">
    <source>
        <dbReference type="EMBL" id="QDU95688.1"/>
    </source>
</evidence>
<feature type="binding site" evidence="5">
    <location>
        <position position="75"/>
    </location>
    <ligand>
        <name>ATP</name>
        <dbReference type="ChEBI" id="CHEBI:30616"/>
    </ligand>
</feature>
<dbReference type="GO" id="GO:0005524">
    <property type="term" value="F:ATP binding"/>
    <property type="evidence" value="ECO:0007669"/>
    <property type="project" value="UniProtKB-KW"/>
</dbReference>
<sequence length="613" mass="68565">MNNPSDKHRFQVDLRGLIDLLSHHLYSSPAVFVRELLQNAVDAIAARRQLDPAHRGVISVELIASEDAPTLIVHDNGVGLTAEEAHEFLATIGRSSKRGDTVLRPEDFLGRFGIGLLSGFLVTDEIVVITRSARSADQPTVEWRGGSDGQYSVRNIENDADPGTQVFLRGKPGALELFEPGRLSGLLRHYGEYLDTAIEFTTGDSTHTINRPAPWETDFADAHELERLVAEGETIFGRKMWDAIPLESSAGDVQGVAYVLGEATHAGAKHAHRVYLKKMLLSTRTENLLPDWAFFVQCVVNTRSLQPTASREGFYENDLLESARDQLGDCLRRYLMQIARGQPERLQHLISVHHLALKSLAIEDDECLAVFADWLPFSTTQGEMTFGEFRRQNPVVRYVRSLDQFRQISQVAASESLAVINAGYVYDAQILERIAAVRTDIQVLPFEVEELAERFEELTLAEREATIAFERTADIAMQRFKCAVELSKFRPAELPALFVTNENADFLRSVEQSQEVADDLWKGMLGSLAQETPTAYSRLHLNYTNPVVRKIAGLADRRAQQRCVEMLYVQSLLLGHFPLRQNEVQLLNSGLLGLLDWALDLSGENKPSGENDD</sequence>
<keyword evidence="4" id="KW-0143">Chaperone</keyword>
<dbReference type="InterPro" id="IPR036890">
    <property type="entry name" value="HATPase_C_sf"/>
</dbReference>
<keyword evidence="7" id="KW-1185">Reference proteome</keyword>
<dbReference type="InterPro" id="IPR001404">
    <property type="entry name" value="Hsp90_fam"/>
</dbReference>
<dbReference type="InterPro" id="IPR020568">
    <property type="entry name" value="Ribosomal_Su5_D2-typ_SF"/>
</dbReference>
<reference evidence="6 7" key="1">
    <citation type="submission" date="2019-02" db="EMBL/GenBank/DDBJ databases">
        <title>Deep-cultivation of Planctomycetes and their phenomic and genomic characterization uncovers novel biology.</title>
        <authorList>
            <person name="Wiegand S."/>
            <person name="Jogler M."/>
            <person name="Boedeker C."/>
            <person name="Pinto D."/>
            <person name="Vollmers J."/>
            <person name="Rivas-Marin E."/>
            <person name="Kohn T."/>
            <person name="Peeters S.H."/>
            <person name="Heuer A."/>
            <person name="Rast P."/>
            <person name="Oberbeckmann S."/>
            <person name="Bunk B."/>
            <person name="Jeske O."/>
            <person name="Meyerdierks A."/>
            <person name="Storesund J.E."/>
            <person name="Kallscheuer N."/>
            <person name="Luecker S."/>
            <person name="Lage O.M."/>
            <person name="Pohl T."/>
            <person name="Merkel B.J."/>
            <person name="Hornburger P."/>
            <person name="Mueller R.-W."/>
            <person name="Bruemmer F."/>
            <person name="Labrenz M."/>
            <person name="Spormann A.M."/>
            <person name="Op den Camp H."/>
            <person name="Overmann J."/>
            <person name="Amann R."/>
            <person name="Jetten M.S.M."/>
            <person name="Mascher T."/>
            <person name="Medema M.H."/>
            <person name="Devos D.P."/>
            <person name="Kaster A.-K."/>
            <person name="Ovreas L."/>
            <person name="Rohde M."/>
            <person name="Galperin M.Y."/>
            <person name="Jogler C."/>
        </authorList>
    </citation>
    <scope>NUCLEOTIDE SEQUENCE [LARGE SCALE GENOMIC DNA]</scope>
    <source>
        <strain evidence="6 7">Pla85_3_4</strain>
    </source>
</reference>
<evidence type="ECO:0000313" key="7">
    <source>
        <dbReference type="Proteomes" id="UP000317648"/>
    </source>
</evidence>
<dbReference type="AlphaFoldDB" id="A0A518DV28"/>
<protein>
    <submittedName>
        <fullName evidence="6">Chaperone protein HtpG</fullName>
    </submittedName>
</protein>
<dbReference type="Pfam" id="PF13589">
    <property type="entry name" value="HATPase_c_3"/>
    <property type="match status" value="1"/>
</dbReference>
<dbReference type="SUPFAM" id="SSF55874">
    <property type="entry name" value="ATPase domain of HSP90 chaperone/DNA topoisomerase II/histidine kinase"/>
    <property type="match status" value="1"/>
</dbReference>
<feature type="binding site" evidence="5">
    <location>
        <position position="35"/>
    </location>
    <ligand>
        <name>ATP</name>
        <dbReference type="ChEBI" id="CHEBI:30616"/>
    </ligand>
</feature>
<keyword evidence="3 5" id="KW-0067">ATP-binding</keyword>
<dbReference type="InterPro" id="IPR020575">
    <property type="entry name" value="Hsp90_N"/>
</dbReference>
<evidence type="ECO:0000256" key="5">
    <source>
        <dbReference type="PIRSR" id="PIRSR002583-1"/>
    </source>
</evidence>
<evidence type="ECO:0000256" key="2">
    <source>
        <dbReference type="ARBA" id="ARBA00022741"/>
    </source>
</evidence>
<feature type="binding site" evidence="5">
    <location>
        <position position="39"/>
    </location>
    <ligand>
        <name>ATP</name>
        <dbReference type="ChEBI" id="CHEBI:30616"/>
    </ligand>
</feature>
<dbReference type="KEGG" id="lcre:Pla8534_35050"/>
<keyword evidence="2 5" id="KW-0547">Nucleotide-binding</keyword>
<evidence type="ECO:0000256" key="4">
    <source>
        <dbReference type="ARBA" id="ARBA00023186"/>
    </source>
</evidence>
<comment type="similarity">
    <text evidence="1">Belongs to the heat shock protein 90 family.</text>
</comment>